<dbReference type="AlphaFoldDB" id="A0AA96GLT2"/>
<keyword evidence="2" id="KW-1185">Reference proteome</keyword>
<reference evidence="1 2" key="1">
    <citation type="submission" date="2023-01" db="EMBL/GenBank/DDBJ databases">
        <title>Cultivation and genomic characterization of new, ubiquitous marine nitrite-oxidizing bacteria from the Nitrospirales.</title>
        <authorList>
            <person name="Mueller A.J."/>
            <person name="Daebeler A."/>
            <person name="Herbold C.W."/>
            <person name="Kirkegaard R.H."/>
            <person name="Daims H."/>
        </authorList>
    </citation>
    <scope>NUCLEOTIDE SEQUENCE [LARGE SCALE GENOMIC DNA]</scope>
    <source>
        <strain evidence="1 2">DK</strain>
    </source>
</reference>
<dbReference type="Proteomes" id="UP001302494">
    <property type="component" value="Chromosome"/>
</dbReference>
<sequence length="74" mass="8532">MIGSEEKALGRAWGYLQRPGMKHVCKFVNAFCFILIDKKTTRLIRPFPHSKIADPLSLLAELRWKLPLKIILVN</sequence>
<evidence type="ECO:0000313" key="1">
    <source>
        <dbReference type="EMBL" id="WNM61488.1"/>
    </source>
</evidence>
<dbReference type="EMBL" id="CP116968">
    <property type="protein sequence ID" value="WNM61488.1"/>
    <property type="molecule type" value="Genomic_DNA"/>
</dbReference>
<protein>
    <submittedName>
        <fullName evidence="1">Uncharacterized protein</fullName>
    </submittedName>
</protein>
<organism evidence="1 2">
    <name type="scientific">Candidatus Nitrospira neomarina</name>
    <dbReference type="NCBI Taxonomy" id="3020899"/>
    <lineage>
        <taxon>Bacteria</taxon>
        <taxon>Pseudomonadati</taxon>
        <taxon>Nitrospirota</taxon>
        <taxon>Nitrospiria</taxon>
        <taxon>Nitrospirales</taxon>
        <taxon>Nitrospiraceae</taxon>
        <taxon>Nitrospira</taxon>
    </lineage>
</organism>
<dbReference type="RefSeq" id="WP_312743717.1">
    <property type="nucleotide sequence ID" value="NZ_CP116968.1"/>
</dbReference>
<gene>
    <name evidence="1" type="ORF">PQG83_17270</name>
</gene>
<proteinExistence type="predicted"/>
<name>A0AA96GLT2_9BACT</name>
<accession>A0AA96GLT2</accession>
<dbReference type="KEGG" id="nneo:PQG83_17270"/>
<evidence type="ECO:0000313" key="2">
    <source>
        <dbReference type="Proteomes" id="UP001302494"/>
    </source>
</evidence>